<reference evidence="1 2" key="1">
    <citation type="submission" date="2023-02" db="EMBL/GenBank/DDBJ databases">
        <title>LHISI_Scaffold_Assembly.</title>
        <authorList>
            <person name="Stuart O.P."/>
            <person name="Cleave R."/>
            <person name="Magrath M.J.L."/>
            <person name="Mikheyev A.S."/>
        </authorList>
    </citation>
    <scope>NUCLEOTIDE SEQUENCE [LARGE SCALE GENOMIC DNA]</scope>
    <source>
        <strain evidence="1">Daus_M_001</strain>
        <tissue evidence="1">Leg muscle</tissue>
    </source>
</reference>
<sequence length="291" mass="31175">MTNLNDTVAGGCVLSRRATSCAQSGILLASSRRLSSDRQTDRPPYRNIHGEPRWCSGQTACLPVAFTPGVGVRGKRGGRCHSPAGILEVLHVPLPLNFISAKGEPGSSTRRVHSRIFACGYRGGRCRWLADFLVGVPFYPAPALKTMLLRAVQFSLHSVNLPATALDRSTSPDSSMSLIELLEETIIPRVFIDEAGPSGIEYPLASPTAAASPSEEITASGYTARNTRRLQEAARQGGCVTFAGSSGIRRGRAGVWLRSTVYKCRLLRPVRGDLPAQQSPATCPHISVSPP</sequence>
<dbReference type="EMBL" id="JARBHB010000001">
    <property type="protein sequence ID" value="KAJ8898199.1"/>
    <property type="molecule type" value="Genomic_DNA"/>
</dbReference>
<dbReference type="Proteomes" id="UP001159363">
    <property type="component" value="Chromosome 1"/>
</dbReference>
<protein>
    <submittedName>
        <fullName evidence="1">Uncharacterized protein</fullName>
    </submittedName>
</protein>
<evidence type="ECO:0000313" key="1">
    <source>
        <dbReference type="EMBL" id="KAJ8898199.1"/>
    </source>
</evidence>
<keyword evidence="2" id="KW-1185">Reference proteome</keyword>
<evidence type="ECO:0000313" key="2">
    <source>
        <dbReference type="Proteomes" id="UP001159363"/>
    </source>
</evidence>
<comment type="caution">
    <text evidence="1">The sequence shown here is derived from an EMBL/GenBank/DDBJ whole genome shotgun (WGS) entry which is preliminary data.</text>
</comment>
<name>A0ABQ9INF6_9NEOP</name>
<accession>A0ABQ9INF6</accession>
<organism evidence="1 2">
    <name type="scientific">Dryococelus australis</name>
    <dbReference type="NCBI Taxonomy" id="614101"/>
    <lineage>
        <taxon>Eukaryota</taxon>
        <taxon>Metazoa</taxon>
        <taxon>Ecdysozoa</taxon>
        <taxon>Arthropoda</taxon>
        <taxon>Hexapoda</taxon>
        <taxon>Insecta</taxon>
        <taxon>Pterygota</taxon>
        <taxon>Neoptera</taxon>
        <taxon>Polyneoptera</taxon>
        <taxon>Phasmatodea</taxon>
        <taxon>Verophasmatodea</taxon>
        <taxon>Anareolatae</taxon>
        <taxon>Phasmatidae</taxon>
        <taxon>Eurycanthinae</taxon>
        <taxon>Dryococelus</taxon>
    </lineage>
</organism>
<gene>
    <name evidence="1" type="ORF">PR048_003559</name>
</gene>
<proteinExistence type="predicted"/>